<gene>
    <name evidence="4" type="ORF">ONE63_003837</name>
</gene>
<feature type="chain" id="PRO_5043787418" evidence="3">
    <location>
        <begin position="22"/>
        <end position="221"/>
    </location>
</feature>
<evidence type="ECO:0000256" key="3">
    <source>
        <dbReference type="SAM" id="SignalP"/>
    </source>
</evidence>
<dbReference type="InterPro" id="IPR036055">
    <property type="entry name" value="LDL_receptor-like_sf"/>
</dbReference>
<name>A0AAV7X7R1_9NEOP</name>
<proteinExistence type="predicted"/>
<reference evidence="4" key="1">
    <citation type="submission" date="2022-12" db="EMBL/GenBank/DDBJ databases">
        <title>Chromosome-level genome assembly of the bean flower thrips Megalurothrips usitatus.</title>
        <authorList>
            <person name="Ma L."/>
            <person name="Liu Q."/>
            <person name="Li H."/>
            <person name="Cai W."/>
        </authorList>
    </citation>
    <scope>NUCLEOTIDE SEQUENCE</scope>
    <source>
        <strain evidence="4">Cailab_2022a</strain>
    </source>
</reference>
<dbReference type="Proteomes" id="UP001075354">
    <property type="component" value="Chromosome 14"/>
</dbReference>
<evidence type="ECO:0000313" key="4">
    <source>
        <dbReference type="EMBL" id="KAJ1520742.1"/>
    </source>
</evidence>
<keyword evidence="3" id="KW-0732">Signal</keyword>
<comment type="caution">
    <text evidence="2">Lacks conserved residue(s) required for the propagation of feature annotation.</text>
</comment>
<dbReference type="SUPFAM" id="SSF57424">
    <property type="entry name" value="LDL receptor-like module"/>
    <property type="match status" value="1"/>
</dbReference>
<evidence type="ECO:0000256" key="2">
    <source>
        <dbReference type="PROSITE-ProRule" id="PRU00124"/>
    </source>
</evidence>
<accession>A0AAV7X7R1</accession>
<dbReference type="InterPro" id="IPR002172">
    <property type="entry name" value="LDrepeatLR_classA_rpt"/>
</dbReference>
<feature type="disulfide bond" evidence="2">
    <location>
        <begin position="39"/>
        <end position="51"/>
    </location>
</feature>
<sequence length="221" mass="25033">MARPSLLPLLLAFQGLSLTVSRSDLAVADRAPGSTKNPCDEDEFWCRGGACVRSVTNCSGATQCKDLSDIRAAACHPHYTFLDVDDSDTLAIPFYDARWEAVIVMYCDVKKENCIGLEVLGETPEASVRVDCWHRCKFHSFEFRCNHTTRSQAPPGWVPYKDQQSIRYHTWRQGDVIVFRSVRDGREGRTVIIDGHDFRDELVFAVVRPKKWVSLTNAVFM</sequence>
<comment type="caution">
    <text evidence="4">The sequence shown here is derived from an EMBL/GenBank/DDBJ whole genome shotgun (WGS) entry which is preliminary data.</text>
</comment>
<dbReference type="AlphaFoldDB" id="A0AAV7X7R1"/>
<keyword evidence="1 2" id="KW-1015">Disulfide bond</keyword>
<keyword evidence="5" id="KW-1185">Reference proteome</keyword>
<organism evidence="4 5">
    <name type="scientific">Megalurothrips usitatus</name>
    <name type="common">bean blossom thrips</name>
    <dbReference type="NCBI Taxonomy" id="439358"/>
    <lineage>
        <taxon>Eukaryota</taxon>
        <taxon>Metazoa</taxon>
        <taxon>Ecdysozoa</taxon>
        <taxon>Arthropoda</taxon>
        <taxon>Hexapoda</taxon>
        <taxon>Insecta</taxon>
        <taxon>Pterygota</taxon>
        <taxon>Neoptera</taxon>
        <taxon>Paraneoptera</taxon>
        <taxon>Thysanoptera</taxon>
        <taxon>Terebrantia</taxon>
        <taxon>Thripoidea</taxon>
        <taxon>Thripidae</taxon>
        <taxon>Megalurothrips</taxon>
    </lineage>
</organism>
<protein>
    <submittedName>
        <fullName evidence="4">Uncharacterized protein</fullName>
    </submittedName>
</protein>
<feature type="signal peptide" evidence="3">
    <location>
        <begin position="1"/>
        <end position="21"/>
    </location>
</feature>
<dbReference type="EMBL" id="JAPTSV010000014">
    <property type="protein sequence ID" value="KAJ1520742.1"/>
    <property type="molecule type" value="Genomic_DNA"/>
</dbReference>
<evidence type="ECO:0000256" key="1">
    <source>
        <dbReference type="ARBA" id="ARBA00023157"/>
    </source>
</evidence>
<evidence type="ECO:0000313" key="5">
    <source>
        <dbReference type="Proteomes" id="UP001075354"/>
    </source>
</evidence>
<feature type="disulfide bond" evidence="2">
    <location>
        <begin position="46"/>
        <end position="64"/>
    </location>
</feature>
<dbReference type="PROSITE" id="PS50068">
    <property type="entry name" value="LDLRA_2"/>
    <property type="match status" value="1"/>
</dbReference>